<keyword evidence="1" id="KW-0472">Membrane</keyword>
<reference evidence="2 3" key="1">
    <citation type="submission" date="2023-06" db="EMBL/GenBank/DDBJ databases">
        <title>Alkalimonas sp., MEB004 an alkaliphilic bacterium isolated from Lonar Lake, India.</title>
        <authorList>
            <person name="Joshi A."/>
            <person name="Thite S."/>
        </authorList>
    </citation>
    <scope>NUCLEOTIDE SEQUENCE [LARGE SCALE GENOMIC DNA]</scope>
    <source>
        <strain evidence="2 3">MEB004</strain>
    </source>
</reference>
<sequence>MLLLPAVFVCTAISIYIAALRAGMRARRWAIAALAFGPFLLPIFTSHKRLTIVRARGRDAWLFKP</sequence>
<dbReference type="Proteomes" id="UP001339167">
    <property type="component" value="Unassembled WGS sequence"/>
</dbReference>
<proteinExistence type="predicted"/>
<keyword evidence="3" id="KW-1185">Reference proteome</keyword>
<dbReference type="EMBL" id="JAUGZK010000001">
    <property type="protein sequence ID" value="MEE2022943.1"/>
    <property type="molecule type" value="Genomic_DNA"/>
</dbReference>
<accession>A0ABU7JD16</accession>
<name>A0ABU7JD16_9GAMM</name>
<evidence type="ECO:0000313" key="2">
    <source>
        <dbReference type="EMBL" id="MEE2022943.1"/>
    </source>
</evidence>
<evidence type="ECO:0000313" key="3">
    <source>
        <dbReference type="Proteomes" id="UP001339167"/>
    </source>
</evidence>
<organism evidence="2 3">
    <name type="scientific">Alkalimonas mucilaginosa</name>
    <dbReference type="NCBI Taxonomy" id="3057676"/>
    <lineage>
        <taxon>Bacteria</taxon>
        <taxon>Pseudomonadati</taxon>
        <taxon>Pseudomonadota</taxon>
        <taxon>Gammaproteobacteria</taxon>
        <taxon>Alkalimonas</taxon>
    </lineage>
</organism>
<feature type="transmembrane region" description="Helical" evidence="1">
    <location>
        <begin position="29"/>
        <end position="46"/>
    </location>
</feature>
<keyword evidence="1" id="KW-1133">Transmembrane helix</keyword>
<keyword evidence="1" id="KW-0812">Transmembrane</keyword>
<protein>
    <submittedName>
        <fullName evidence="2">Uncharacterized protein</fullName>
    </submittedName>
</protein>
<gene>
    <name evidence="2" type="ORF">QWF21_01705</name>
</gene>
<evidence type="ECO:0000256" key="1">
    <source>
        <dbReference type="SAM" id="Phobius"/>
    </source>
</evidence>
<dbReference type="RefSeq" id="WP_330086299.1">
    <property type="nucleotide sequence ID" value="NZ_JAUGZK010000001.1"/>
</dbReference>
<comment type="caution">
    <text evidence="2">The sequence shown here is derived from an EMBL/GenBank/DDBJ whole genome shotgun (WGS) entry which is preliminary data.</text>
</comment>